<dbReference type="AlphaFoldDB" id="A0AAI8MNZ2"/>
<dbReference type="Proteomes" id="UP000006036">
    <property type="component" value="Chromosome 1"/>
</dbReference>
<dbReference type="EMBL" id="AP012492">
    <property type="protein sequence ID" value="BAM32779.1"/>
    <property type="molecule type" value="Genomic_DNA"/>
</dbReference>
<proteinExistence type="predicted"/>
<gene>
    <name evidence="1" type="ORF">HCBAA847_1549</name>
</gene>
<protein>
    <submittedName>
        <fullName evidence="1">Uncharacterized protein</fullName>
    </submittedName>
</protein>
<accession>A0AAI8MNZ2</accession>
<name>A0AAI8MNZ2_9HELI</name>
<evidence type="ECO:0000313" key="1">
    <source>
        <dbReference type="EMBL" id="BAM32779.1"/>
    </source>
</evidence>
<reference evidence="1 2" key="1">
    <citation type="journal article" date="2012" name="J. Bacteriol.">
        <title>Complete Genome Sequence of Helicobacter cinaedi Type Strain ATCC BAA-847.</title>
        <authorList>
            <person name="Miyoshi-Akiyama T."/>
            <person name="Takeshita N."/>
            <person name="Ohmagari N."/>
            <person name="Kirikae T."/>
        </authorList>
    </citation>
    <scope>NUCLEOTIDE SEQUENCE [LARGE SCALE GENOMIC DNA]</scope>
    <source>
        <strain evidence="1 2">ATCC BAA-847</strain>
    </source>
</reference>
<organism evidence="1 2">
    <name type="scientific">Helicobacter cinaedi CCUG 18818 = ATCC BAA-847</name>
    <dbReference type="NCBI Taxonomy" id="537971"/>
    <lineage>
        <taxon>Bacteria</taxon>
        <taxon>Pseudomonadati</taxon>
        <taxon>Campylobacterota</taxon>
        <taxon>Epsilonproteobacteria</taxon>
        <taxon>Campylobacterales</taxon>
        <taxon>Helicobacteraceae</taxon>
        <taxon>Helicobacter</taxon>
    </lineage>
</organism>
<sequence length="71" mass="8450">MLLEAKIMAVTPPQGYPNAPTYYTPEKLELIYQKGYLDKKLNPTIPAMYRENFPEYLRKEIEDYARKHNIK</sequence>
<dbReference type="KEGG" id="hcb:HCBAA847_1549"/>
<evidence type="ECO:0000313" key="2">
    <source>
        <dbReference type="Proteomes" id="UP000006036"/>
    </source>
</evidence>
<dbReference type="RefSeq" id="WP_015453685.1">
    <property type="nucleotide sequence ID" value="NC_020555.1"/>
</dbReference>